<evidence type="ECO:0000313" key="1">
    <source>
        <dbReference type="EMBL" id="KTC82645.1"/>
    </source>
</evidence>
<proteinExistence type="predicted"/>
<dbReference type="EMBL" id="LNXW01000008">
    <property type="protein sequence ID" value="KTC82645.1"/>
    <property type="molecule type" value="Genomic_DNA"/>
</dbReference>
<protein>
    <submittedName>
        <fullName evidence="1">Uncharacterized protein</fullName>
    </submittedName>
</protein>
<dbReference type="AlphaFoldDB" id="A0A0W0SIC6"/>
<gene>
    <name evidence="1" type="ORF">Lche_0325</name>
</gene>
<sequence length="609" mass="68307">MKKITIKEALDNYDSNKGHRRTYIKEEPHIRELRSFYENLQEDDLSPSSLVKLALILIGKNTRTEESASGKTFKGLVNKLGGYEALDTLYAAKQLTEDNVVFLERHPNEAKALAPLIISIAKNPMGSDLKKTLSIAEKIKNPHELMAVFKELALVAHSYHTINILFLLNQHNLNTDEVMPLLKGSDQHFIIINQILVTLEEINPSLITLPNLTNILKLKHHYDFHALLKILSPDQETLDSLFQSGDNYTLGQYYWIGELVTQFKNASWDFHPYLGILLSGKINGVAVNKAITELIELKVNPELLPLIIPTILNNSHESAQLMEALKTLHKEGLDEGFLKIAFAIPKFSNELAAALVMLQKAKCFNETTKVYISLNPEYALGLAQFWIEFSNAGCVDLSHRAEMLKQPQCASYTAEVIEFLQQHKLHDEKNIIAVCKAKLTSNALLNLLNLMLEAKILNQDSLDILLPRLAWVKTLHHGAQCLANGNQLNALNFDSLVSDPINAIALAGNLGGKLYPKDKPSLKNPGAQDFATIRRNTLILCQGYRQGLFSTGMSSEQRKDFEKKRGKTVEEAHKEVLVKIAQYTGNHVLERATEHNIAQETCSSSLKNR</sequence>
<dbReference type="OrthoDB" id="5651004at2"/>
<evidence type="ECO:0000313" key="2">
    <source>
        <dbReference type="Proteomes" id="UP000054921"/>
    </source>
</evidence>
<dbReference type="Proteomes" id="UP000054921">
    <property type="component" value="Unassembled WGS sequence"/>
</dbReference>
<dbReference type="PATRIC" id="fig|28084.5.peg.350"/>
<organism evidence="1 2">
    <name type="scientific">Legionella cherrii</name>
    <dbReference type="NCBI Taxonomy" id="28084"/>
    <lineage>
        <taxon>Bacteria</taxon>
        <taxon>Pseudomonadati</taxon>
        <taxon>Pseudomonadota</taxon>
        <taxon>Gammaproteobacteria</taxon>
        <taxon>Legionellales</taxon>
        <taxon>Legionellaceae</taxon>
        <taxon>Legionella</taxon>
    </lineage>
</organism>
<comment type="caution">
    <text evidence="1">The sequence shown here is derived from an EMBL/GenBank/DDBJ whole genome shotgun (WGS) entry which is preliminary data.</text>
</comment>
<accession>A0A0W0SIC6</accession>
<dbReference type="STRING" id="28084.Lche_0325"/>
<dbReference type="RefSeq" id="WP_058387277.1">
    <property type="nucleotide sequence ID" value="NZ_LNXW01000008.1"/>
</dbReference>
<name>A0A0W0SIC6_9GAMM</name>
<reference evidence="1 2" key="1">
    <citation type="submission" date="2015-11" db="EMBL/GenBank/DDBJ databases">
        <title>Genomic analysis of 38 Legionella species identifies large and diverse effector repertoires.</title>
        <authorList>
            <person name="Burstein D."/>
            <person name="Amaro F."/>
            <person name="Zusman T."/>
            <person name="Lifshitz Z."/>
            <person name="Cohen O."/>
            <person name="Gilbert J.A."/>
            <person name="Pupko T."/>
            <person name="Shuman H.A."/>
            <person name="Segal G."/>
        </authorList>
    </citation>
    <scope>NUCLEOTIDE SEQUENCE [LARGE SCALE GENOMIC DNA]</scope>
    <source>
        <strain evidence="1 2">ORW</strain>
    </source>
</reference>